<dbReference type="RefSeq" id="WP_283433642.1">
    <property type="nucleotide sequence ID" value="NZ_FXUG01000009.1"/>
</dbReference>
<reference evidence="1 2" key="1">
    <citation type="submission" date="2017-05" db="EMBL/GenBank/DDBJ databases">
        <authorList>
            <person name="Varghese N."/>
            <person name="Submissions S."/>
        </authorList>
    </citation>
    <scope>NUCLEOTIDE SEQUENCE [LARGE SCALE GENOMIC DNA]</scope>
    <source>
        <strain evidence="1 2">DSM 25457</strain>
    </source>
</reference>
<dbReference type="Proteomes" id="UP001158067">
    <property type="component" value="Unassembled WGS sequence"/>
</dbReference>
<proteinExistence type="predicted"/>
<comment type="caution">
    <text evidence="1">The sequence shown here is derived from an EMBL/GenBank/DDBJ whole genome shotgun (WGS) entry which is preliminary data.</text>
</comment>
<name>A0ABY1QCM0_9BACT</name>
<protein>
    <submittedName>
        <fullName evidence="1">Uncharacterized protein</fullName>
    </submittedName>
</protein>
<evidence type="ECO:0000313" key="2">
    <source>
        <dbReference type="Proteomes" id="UP001158067"/>
    </source>
</evidence>
<accession>A0ABY1QCM0</accession>
<evidence type="ECO:0000313" key="1">
    <source>
        <dbReference type="EMBL" id="SMP65471.1"/>
    </source>
</evidence>
<organism evidence="1 2">
    <name type="scientific">Neorhodopirellula lusitana</name>
    <dbReference type="NCBI Taxonomy" id="445327"/>
    <lineage>
        <taxon>Bacteria</taxon>
        <taxon>Pseudomonadati</taxon>
        <taxon>Planctomycetota</taxon>
        <taxon>Planctomycetia</taxon>
        <taxon>Pirellulales</taxon>
        <taxon>Pirellulaceae</taxon>
        <taxon>Neorhodopirellula</taxon>
    </lineage>
</organism>
<sequence length="83" mass="8905">MSSAIAITLRWMARFIAFPPTPFRSSDASDPSDVVLLLQSIAHLETTEARSLRTATKIACNELEAHPLQASAIAPSTQPKEAG</sequence>
<gene>
    <name evidence="1" type="ORF">SAMN06265222_10954</name>
</gene>
<dbReference type="EMBL" id="FXUG01000009">
    <property type="protein sequence ID" value="SMP65471.1"/>
    <property type="molecule type" value="Genomic_DNA"/>
</dbReference>
<keyword evidence="2" id="KW-1185">Reference proteome</keyword>